<feature type="region of interest" description="Disordered" evidence="1">
    <location>
        <begin position="47"/>
        <end position="66"/>
    </location>
</feature>
<name>A0A7W3T8Z2_9ACTN</name>
<evidence type="ECO:0000313" key="3">
    <source>
        <dbReference type="Proteomes" id="UP000530234"/>
    </source>
</evidence>
<protein>
    <submittedName>
        <fullName evidence="2">Phosphoribosylamine--glycine ligase</fullName>
    </submittedName>
</protein>
<dbReference type="EMBL" id="VKHS01001512">
    <property type="protein sequence ID" value="MBB0233112.1"/>
    <property type="molecule type" value="Genomic_DNA"/>
</dbReference>
<dbReference type="Proteomes" id="UP000530234">
    <property type="component" value="Unassembled WGS sequence"/>
</dbReference>
<feature type="non-terminal residue" evidence="2">
    <location>
        <position position="66"/>
    </location>
</feature>
<accession>A0A7W3T8Z2</accession>
<organism evidence="2 3">
    <name type="scientific">Streptomyces calidiresistens</name>
    <dbReference type="NCBI Taxonomy" id="1485586"/>
    <lineage>
        <taxon>Bacteria</taxon>
        <taxon>Bacillati</taxon>
        <taxon>Actinomycetota</taxon>
        <taxon>Actinomycetes</taxon>
        <taxon>Kitasatosporales</taxon>
        <taxon>Streptomycetaceae</taxon>
        <taxon>Streptomyces</taxon>
    </lineage>
</organism>
<proteinExistence type="predicted"/>
<evidence type="ECO:0000313" key="2">
    <source>
        <dbReference type="EMBL" id="MBB0233112.1"/>
    </source>
</evidence>
<comment type="caution">
    <text evidence="2">The sequence shown here is derived from an EMBL/GenBank/DDBJ whole genome shotgun (WGS) entry which is preliminary data.</text>
</comment>
<dbReference type="AlphaFoldDB" id="A0A7W3T8Z2"/>
<keyword evidence="2" id="KW-0436">Ligase</keyword>
<keyword evidence="3" id="KW-1185">Reference proteome</keyword>
<gene>
    <name evidence="2" type="ORF">FOE67_27370</name>
</gene>
<evidence type="ECO:0000256" key="1">
    <source>
        <dbReference type="SAM" id="MobiDB-lite"/>
    </source>
</evidence>
<reference evidence="3" key="1">
    <citation type="submission" date="2019-10" db="EMBL/GenBank/DDBJ databases">
        <title>Streptomyces sp. nov., a novel actinobacterium isolated from alkaline environment.</title>
        <authorList>
            <person name="Golinska P."/>
        </authorList>
    </citation>
    <scope>NUCLEOTIDE SEQUENCE [LARGE SCALE GENOMIC DNA]</scope>
    <source>
        <strain evidence="3">DSM 42108</strain>
    </source>
</reference>
<dbReference type="GO" id="GO:0016874">
    <property type="term" value="F:ligase activity"/>
    <property type="evidence" value="ECO:0007669"/>
    <property type="project" value="UniProtKB-KW"/>
</dbReference>
<sequence length="66" mass="7078">MGTRNGGRWESGALAHAVTDPFGQGPLPWLRGSETYLDDTGRVVPWYVENPGDPDNPGDPARDPGT</sequence>